<dbReference type="GO" id="GO:0022857">
    <property type="term" value="F:transmembrane transporter activity"/>
    <property type="evidence" value="ECO:0007669"/>
    <property type="project" value="InterPro"/>
</dbReference>
<dbReference type="AlphaFoldDB" id="T1A764"/>
<dbReference type="InterPro" id="IPR001036">
    <property type="entry name" value="Acrflvin-R"/>
</dbReference>
<dbReference type="SUPFAM" id="SSF82866">
    <property type="entry name" value="Multidrug efflux transporter AcrB transmembrane domain"/>
    <property type="match status" value="1"/>
</dbReference>
<gene>
    <name evidence="1" type="ORF">B1B_16037</name>
</gene>
<name>T1A764_9ZZZZ</name>
<dbReference type="PRINTS" id="PR00702">
    <property type="entry name" value="ACRIFLAVINRP"/>
</dbReference>
<comment type="caution">
    <text evidence="1">The sequence shown here is derived from an EMBL/GenBank/DDBJ whole genome shotgun (WGS) entry which is preliminary data.</text>
</comment>
<evidence type="ECO:0000313" key="1">
    <source>
        <dbReference type="EMBL" id="EQD37675.1"/>
    </source>
</evidence>
<proteinExistence type="predicted"/>
<dbReference type="Pfam" id="PF00873">
    <property type="entry name" value="ACR_tran"/>
    <property type="match status" value="1"/>
</dbReference>
<dbReference type="Gene3D" id="1.20.1640.10">
    <property type="entry name" value="Multidrug efflux transporter AcrB transmembrane domain"/>
    <property type="match status" value="1"/>
</dbReference>
<accession>T1A764</accession>
<feature type="non-terminal residue" evidence="1">
    <location>
        <position position="1"/>
    </location>
</feature>
<sequence>RDTRATLISALAIPLSAIPTFAFMEAMGFTLNQVSLLALVDGIGRARR</sequence>
<reference evidence="1" key="1">
    <citation type="submission" date="2013-08" db="EMBL/GenBank/DDBJ databases">
        <authorList>
            <person name="Mendez C."/>
            <person name="Richter M."/>
            <person name="Ferrer M."/>
            <person name="Sanchez J."/>
        </authorList>
    </citation>
    <scope>NUCLEOTIDE SEQUENCE</scope>
</reference>
<dbReference type="EMBL" id="AUZY01010665">
    <property type="protein sequence ID" value="EQD37675.1"/>
    <property type="molecule type" value="Genomic_DNA"/>
</dbReference>
<reference evidence="1" key="2">
    <citation type="journal article" date="2014" name="ISME J.">
        <title>Microbial stratification in low pH oxic and suboxic macroscopic growths along an acid mine drainage.</title>
        <authorList>
            <person name="Mendez-Garcia C."/>
            <person name="Mesa V."/>
            <person name="Sprenger R.R."/>
            <person name="Richter M."/>
            <person name="Diez M.S."/>
            <person name="Solano J."/>
            <person name="Bargiela R."/>
            <person name="Golyshina O.V."/>
            <person name="Manteca A."/>
            <person name="Ramos J.L."/>
            <person name="Gallego J.R."/>
            <person name="Llorente I."/>
            <person name="Martins Dos Santos V.A."/>
            <person name="Jensen O.N."/>
            <person name="Pelaez A.I."/>
            <person name="Sanchez J."/>
            <person name="Ferrer M."/>
        </authorList>
    </citation>
    <scope>NUCLEOTIDE SEQUENCE</scope>
</reference>
<dbReference type="GO" id="GO:0016020">
    <property type="term" value="C:membrane"/>
    <property type="evidence" value="ECO:0007669"/>
    <property type="project" value="InterPro"/>
</dbReference>
<organism evidence="1">
    <name type="scientific">mine drainage metagenome</name>
    <dbReference type="NCBI Taxonomy" id="410659"/>
    <lineage>
        <taxon>unclassified sequences</taxon>
        <taxon>metagenomes</taxon>
        <taxon>ecological metagenomes</taxon>
    </lineage>
</organism>
<protein>
    <submittedName>
        <fullName evidence="1">Acriflavin resistance efflux transporter</fullName>
    </submittedName>
</protein>